<dbReference type="AlphaFoldDB" id="A0AAW1N344"/>
<accession>A0AAW1N344</accession>
<evidence type="ECO:0000313" key="2">
    <source>
        <dbReference type="Proteomes" id="UP001458880"/>
    </source>
</evidence>
<reference evidence="1 2" key="1">
    <citation type="journal article" date="2024" name="BMC Genomics">
        <title>De novo assembly and annotation of Popillia japonica's genome with initial clues to its potential as an invasive pest.</title>
        <authorList>
            <person name="Cucini C."/>
            <person name="Boschi S."/>
            <person name="Funari R."/>
            <person name="Cardaioli E."/>
            <person name="Iannotti N."/>
            <person name="Marturano G."/>
            <person name="Paoli F."/>
            <person name="Bruttini M."/>
            <person name="Carapelli A."/>
            <person name="Frati F."/>
            <person name="Nardi F."/>
        </authorList>
    </citation>
    <scope>NUCLEOTIDE SEQUENCE [LARGE SCALE GENOMIC DNA]</scope>
    <source>
        <strain evidence="1">DMR45628</strain>
    </source>
</reference>
<keyword evidence="2" id="KW-1185">Reference proteome</keyword>
<protein>
    <submittedName>
        <fullName evidence="1">Uncharacterized protein</fullName>
    </submittedName>
</protein>
<comment type="caution">
    <text evidence="1">The sequence shown here is derived from an EMBL/GenBank/DDBJ whole genome shotgun (WGS) entry which is preliminary data.</text>
</comment>
<name>A0AAW1N344_POPJA</name>
<dbReference type="Proteomes" id="UP001458880">
    <property type="component" value="Unassembled WGS sequence"/>
</dbReference>
<gene>
    <name evidence="1" type="ORF">QE152_g1401</name>
</gene>
<dbReference type="EMBL" id="JASPKY010000008">
    <property type="protein sequence ID" value="KAK9754387.1"/>
    <property type="molecule type" value="Genomic_DNA"/>
</dbReference>
<sequence length="125" mass="13244">MAAAAAHRDVVVLIQRINPPSPSCRPVPAAAAHRDVVVLIQRINPPSPSCRPVPYPGCPPPLFNAFQEPTPCVFRSTLSLLPPRSVSRVPPASLQCLSGADAVRLSLQSPLLPQNHSPSLPVPSD</sequence>
<proteinExistence type="predicted"/>
<organism evidence="1 2">
    <name type="scientific">Popillia japonica</name>
    <name type="common">Japanese beetle</name>
    <dbReference type="NCBI Taxonomy" id="7064"/>
    <lineage>
        <taxon>Eukaryota</taxon>
        <taxon>Metazoa</taxon>
        <taxon>Ecdysozoa</taxon>
        <taxon>Arthropoda</taxon>
        <taxon>Hexapoda</taxon>
        <taxon>Insecta</taxon>
        <taxon>Pterygota</taxon>
        <taxon>Neoptera</taxon>
        <taxon>Endopterygota</taxon>
        <taxon>Coleoptera</taxon>
        <taxon>Polyphaga</taxon>
        <taxon>Scarabaeiformia</taxon>
        <taxon>Scarabaeidae</taxon>
        <taxon>Rutelinae</taxon>
        <taxon>Popillia</taxon>
    </lineage>
</organism>
<evidence type="ECO:0000313" key="1">
    <source>
        <dbReference type="EMBL" id="KAK9754387.1"/>
    </source>
</evidence>